<dbReference type="OrthoDB" id="10057267at2759"/>
<dbReference type="PROSITE" id="PS50017">
    <property type="entry name" value="DEATH_DOMAIN"/>
    <property type="match status" value="1"/>
</dbReference>
<evidence type="ECO:0000259" key="2">
    <source>
        <dbReference type="PROSITE" id="PS50017"/>
    </source>
</evidence>
<dbReference type="SMART" id="SM00005">
    <property type="entry name" value="DEATH"/>
    <property type="match status" value="1"/>
</dbReference>
<dbReference type="PROSITE" id="PS50209">
    <property type="entry name" value="CARD"/>
    <property type="match status" value="1"/>
</dbReference>
<protein>
    <submittedName>
        <fullName evidence="4">Hypp1561 protein</fullName>
    </submittedName>
</protein>
<feature type="region of interest" description="Disordered" evidence="1">
    <location>
        <begin position="385"/>
        <end position="446"/>
    </location>
</feature>
<evidence type="ECO:0000313" key="4">
    <source>
        <dbReference type="EMBL" id="CAH1255559.1"/>
    </source>
</evidence>
<dbReference type="Pfam" id="PF00531">
    <property type="entry name" value="Death"/>
    <property type="match status" value="1"/>
</dbReference>
<dbReference type="Pfam" id="PF00619">
    <property type="entry name" value="CARD"/>
    <property type="match status" value="1"/>
</dbReference>
<accession>A0A8J9ZKB3</accession>
<feature type="region of interest" description="Disordered" evidence="1">
    <location>
        <begin position="537"/>
        <end position="594"/>
    </location>
</feature>
<name>A0A8J9ZKB3_BRALA</name>
<dbReference type="InterPro" id="IPR000488">
    <property type="entry name" value="Death_dom"/>
</dbReference>
<dbReference type="SUPFAM" id="SSF47986">
    <property type="entry name" value="DEATH domain"/>
    <property type="match status" value="2"/>
</dbReference>
<dbReference type="InterPro" id="IPR001315">
    <property type="entry name" value="CARD"/>
</dbReference>
<reference evidence="4" key="1">
    <citation type="submission" date="2022-01" db="EMBL/GenBank/DDBJ databases">
        <authorList>
            <person name="Braso-Vives M."/>
        </authorList>
    </citation>
    <scope>NUCLEOTIDE SEQUENCE</scope>
</reference>
<feature type="domain" description="CARD" evidence="3">
    <location>
        <begin position="444"/>
        <end position="533"/>
    </location>
</feature>
<dbReference type="InterPro" id="IPR016729">
    <property type="entry name" value="FADD"/>
</dbReference>
<dbReference type="Gene3D" id="1.10.533.10">
    <property type="entry name" value="Death Domain, Fas"/>
    <property type="match status" value="2"/>
</dbReference>
<evidence type="ECO:0000313" key="5">
    <source>
        <dbReference type="Proteomes" id="UP000838412"/>
    </source>
</evidence>
<feature type="compositionally biased region" description="Basic and acidic residues" evidence="1">
    <location>
        <begin position="579"/>
        <end position="594"/>
    </location>
</feature>
<dbReference type="InterPro" id="IPR011029">
    <property type="entry name" value="DEATH-like_dom_sf"/>
</dbReference>
<keyword evidence="5" id="KW-1185">Reference proteome</keyword>
<feature type="region of interest" description="Disordered" evidence="1">
    <location>
        <begin position="687"/>
        <end position="707"/>
    </location>
</feature>
<dbReference type="AlphaFoldDB" id="A0A8J9ZKB3"/>
<sequence>MHHFQLLLESIFSRLDETDVRLLLRAWSARTSQEESPEIKTPQDLKRAMEKTGCFRTGDLVVLEKDMMSAGISFPVIVRDIPGVPDEFQYPRIREASVGPVGGEVEIPGFVKLVVPPGALQQETMITVSTVDVPGILRGPEGVNWISGYPWSLDEDACPRELLEQVLFSPAVDVNLHGVQLAEPVELETRRPSGSEGMGCILLKHHDGEGWTDITASTEYQIYPDRISVSLLTFSPLDIVWVPVNMVITTGKWMVDTLSSRTLNCSFAAYAKPHRENVTFHVVCRDRQVETDEYRPGFTRWGYNDAWSDLYHGDSIEVAVTVHGGKEKTELMNLRTMNCRDRNGQNVQMLLDRPTGGGCVEGEVTVKTPRAGRVCQLVFKEEDDVSTRDGTGMRRTSQKRLNPSPLPAVVPEKKKKQQKGGKGRQADQGAGPSGARKDSEARDSEETIEDLITNNYTLLRRRLQVEKLIPHFIERRMLDFPDKQVVMSKTTTSGKAGALLELLTQKGTCKPEEFVEILEKGDHRHVVDQLKITSTRNKITKGDDTGMRRTSQKRPRSSPLPAVVPEKKKKKKQKGGKGRQADHGRGPSGARKDSEARDYFISDVSKYFRYIKTNVAGGWEDLAGELGFSRAEITTIRDRDGNKDYKTRCQDMLGEWQTRKGNDATIDVLMNALEDLELKKVADGLKNKYPELKDQPDGDSSSSDRND</sequence>
<dbReference type="CDD" id="cd01671">
    <property type="entry name" value="CARD"/>
    <property type="match status" value="1"/>
</dbReference>
<evidence type="ECO:0000259" key="3">
    <source>
        <dbReference type="PROSITE" id="PS50209"/>
    </source>
</evidence>
<dbReference type="PANTHER" id="PTHR15077:SF9">
    <property type="entry name" value="C-TERMINAL OF ROC (COR) DOMAIN-CONTAINING PROTEIN"/>
    <property type="match status" value="1"/>
</dbReference>
<feature type="compositionally biased region" description="Basic and acidic residues" evidence="1">
    <location>
        <begin position="435"/>
        <end position="445"/>
    </location>
</feature>
<dbReference type="CDD" id="cd01670">
    <property type="entry name" value="Death"/>
    <property type="match status" value="1"/>
</dbReference>
<evidence type="ECO:0000256" key="1">
    <source>
        <dbReference type="SAM" id="MobiDB-lite"/>
    </source>
</evidence>
<dbReference type="EMBL" id="OV696687">
    <property type="protein sequence ID" value="CAH1255559.1"/>
    <property type="molecule type" value="Genomic_DNA"/>
</dbReference>
<dbReference type="PANTHER" id="PTHR15077">
    <property type="entry name" value="FAS-ASSOCIATING DEATH DOMAIN-CONTAINING PROTEIN FADD"/>
    <property type="match status" value="1"/>
</dbReference>
<dbReference type="Proteomes" id="UP000838412">
    <property type="component" value="Chromosome 2"/>
</dbReference>
<gene>
    <name evidence="4" type="primary">Hypp1561</name>
    <name evidence="4" type="ORF">BLAG_LOCUS14561</name>
</gene>
<feature type="domain" description="Death" evidence="2">
    <location>
        <begin position="619"/>
        <end position="689"/>
    </location>
</feature>
<dbReference type="Gene3D" id="2.60.220.30">
    <property type="match status" value="1"/>
</dbReference>
<feature type="compositionally biased region" description="Basic residues" evidence="1">
    <location>
        <begin position="413"/>
        <end position="422"/>
    </location>
</feature>
<feature type="compositionally biased region" description="Basic residues" evidence="1">
    <location>
        <begin position="567"/>
        <end position="577"/>
    </location>
</feature>
<organism evidence="4 5">
    <name type="scientific">Branchiostoma lanceolatum</name>
    <name type="common">Common lancelet</name>
    <name type="synonym">Amphioxus lanceolatum</name>
    <dbReference type="NCBI Taxonomy" id="7740"/>
    <lineage>
        <taxon>Eukaryota</taxon>
        <taxon>Metazoa</taxon>
        <taxon>Chordata</taxon>
        <taxon>Cephalochordata</taxon>
        <taxon>Leptocardii</taxon>
        <taxon>Amphioxiformes</taxon>
        <taxon>Branchiostomatidae</taxon>
        <taxon>Branchiostoma</taxon>
    </lineage>
</organism>
<dbReference type="GO" id="GO:0007165">
    <property type="term" value="P:signal transduction"/>
    <property type="evidence" value="ECO:0007669"/>
    <property type="project" value="InterPro"/>
</dbReference>
<dbReference type="GO" id="GO:0042981">
    <property type="term" value="P:regulation of apoptotic process"/>
    <property type="evidence" value="ECO:0007669"/>
    <property type="project" value="InterPro"/>
</dbReference>
<proteinExistence type="predicted"/>